<comment type="caution">
    <text evidence="2">The sequence shown here is derived from an EMBL/GenBank/DDBJ whole genome shotgun (WGS) entry which is preliminary data.</text>
</comment>
<feature type="compositionally biased region" description="Basic and acidic residues" evidence="1">
    <location>
        <begin position="13"/>
        <end position="26"/>
    </location>
</feature>
<dbReference type="EMBL" id="JXXN02003350">
    <property type="protein sequence ID" value="THD21673.1"/>
    <property type="molecule type" value="Genomic_DNA"/>
</dbReference>
<protein>
    <submittedName>
        <fullName evidence="2">Uncharacterized protein</fullName>
    </submittedName>
</protein>
<sequence>METDDAPIPVIGSEHDQKSGDEKTADDSDSAVELWWETFLKQKQAEDALDAEIRAAWENCSQRRLKFAREVQKITELYQPIEKLLHTVLESDKIHRGDSLYREWGKMRRKECLLAYYDNDNFRATYALRRFLSSATSFLQALVYRIIPETPDVETYLRQHVSRVISIGVGPGPDMVAFVAYARVHGFKQRLVYYTLDQCAGWGMYLAAFDRHWSSEHRVSVWFKQYRFGKREDVDTLPDGDMLVFSFANTALMASSIWPLLQARYRLIVVLDGIKEAITLSYLDLFVAVVDSFLDAGFRNFTLTEKTSVYYHFAGLPTDSMTQPIAALDEHSNSNGDPQCINGSES</sequence>
<gene>
    <name evidence="2" type="ORF">D915_007497</name>
</gene>
<evidence type="ECO:0000313" key="3">
    <source>
        <dbReference type="Proteomes" id="UP000230066"/>
    </source>
</evidence>
<reference evidence="2" key="1">
    <citation type="submission" date="2019-03" db="EMBL/GenBank/DDBJ databases">
        <title>Improved annotation for the trematode Fasciola hepatica.</title>
        <authorList>
            <person name="Choi Y.-J."/>
            <person name="Martin J."/>
            <person name="Mitreva M."/>
        </authorList>
    </citation>
    <scope>NUCLEOTIDE SEQUENCE [LARGE SCALE GENOMIC DNA]</scope>
</reference>
<name>A0A4E0R2F2_FASHE</name>
<proteinExistence type="predicted"/>
<feature type="region of interest" description="Disordered" evidence="1">
    <location>
        <begin position="1"/>
        <end position="29"/>
    </location>
</feature>
<evidence type="ECO:0000256" key="1">
    <source>
        <dbReference type="SAM" id="MobiDB-lite"/>
    </source>
</evidence>
<dbReference type="AlphaFoldDB" id="A0A4E0R2F2"/>
<keyword evidence="3" id="KW-1185">Reference proteome</keyword>
<evidence type="ECO:0000313" key="2">
    <source>
        <dbReference type="EMBL" id="THD21673.1"/>
    </source>
</evidence>
<dbReference type="Proteomes" id="UP000230066">
    <property type="component" value="Unassembled WGS sequence"/>
</dbReference>
<organism evidence="2 3">
    <name type="scientific">Fasciola hepatica</name>
    <name type="common">Liver fluke</name>
    <dbReference type="NCBI Taxonomy" id="6192"/>
    <lineage>
        <taxon>Eukaryota</taxon>
        <taxon>Metazoa</taxon>
        <taxon>Spiralia</taxon>
        <taxon>Lophotrochozoa</taxon>
        <taxon>Platyhelminthes</taxon>
        <taxon>Trematoda</taxon>
        <taxon>Digenea</taxon>
        <taxon>Plagiorchiida</taxon>
        <taxon>Echinostomata</taxon>
        <taxon>Echinostomatoidea</taxon>
        <taxon>Fasciolidae</taxon>
        <taxon>Fasciola</taxon>
    </lineage>
</organism>
<accession>A0A4E0R2F2</accession>